<name>A0A1M6H7E0_9FLAO</name>
<dbReference type="STRING" id="415425.SAMN05444363_2903"/>
<gene>
    <name evidence="2" type="ORF">SAMN05444363_2903</name>
</gene>
<keyword evidence="1" id="KW-0732">Signal</keyword>
<organism evidence="2 3">
    <name type="scientific">Flavobacterium terrae</name>
    <dbReference type="NCBI Taxonomy" id="415425"/>
    <lineage>
        <taxon>Bacteria</taxon>
        <taxon>Pseudomonadati</taxon>
        <taxon>Bacteroidota</taxon>
        <taxon>Flavobacteriia</taxon>
        <taxon>Flavobacteriales</taxon>
        <taxon>Flavobacteriaceae</taxon>
        <taxon>Flavobacterium</taxon>
    </lineage>
</organism>
<feature type="chain" id="PRO_5009918002" evidence="1">
    <location>
        <begin position="24"/>
        <end position="123"/>
    </location>
</feature>
<feature type="signal peptide" evidence="1">
    <location>
        <begin position="1"/>
        <end position="23"/>
    </location>
</feature>
<evidence type="ECO:0000313" key="3">
    <source>
        <dbReference type="Proteomes" id="UP000184488"/>
    </source>
</evidence>
<dbReference type="RefSeq" id="WP_051364347.1">
    <property type="nucleotide sequence ID" value="NZ_FQZI01000007.1"/>
</dbReference>
<dbReference type="AlphaFoldDB" id="A0A1M6H7E0"/>
<proteinExistence type="predicted"/>
<protein>
    <submittedName>
        <fullName evidence="2">Uncharacterized protein</fullName>
    </submittedName>
</protein>
<accession>A0A1M6H7E0</accession>
<dbReference type="Proteomes" id="UP000184488">
    <property type="component" value="Unassembled WGS sequence"/>
</dbReference>
<evidence type="ECO:0000256" key="1">
    <source>
        <dbReference type="SAM" id="SignalP"/>
    </source>
</evidence>
<keyword evidence="3" id="KW-1185">Reference proteome</keyword>
<sequence length="123" mass="13895">MKKFHIVLIFVLGIFFMPSEVFACSKDNPKTEKSCCDKKKTDTKSEKKSCCDKKNNSEKGCGGKCGNSNCTSTSTVHFSVVTFNDIEIKNRLYVISDKKQNFFHNEANISSGFYSLWLIPKIS</sequence>
<dbReference type="EMBL" id="FQZI01000007">
    <property type="protein sequence ID" value="SHJ18086.1"/>
    <property type="molecule type" value="Genomic_DNA"/>
</dbReference>
<dbReference type="OrthoDB" id="1256275at2"/>
<evidence type="ECO:0000313" key="2">
    <source>
        <dbReference type="EMBL" id="SHJ18086.1"/>
    </source>
</evidence>
<reference evidence="3" key="1">
    <citation type="submission" date="2016-11" db="EMBL/GenBank/DDBJ databases">
        <authorList>
            <person name="Varghese N."/>
            <person name="Submissions S."/>
        </authorList>
    </citation>
    <scope>NUCLEOTIDE SEQUENCE [LARGE SCALE GENOMIC DNA]</scope>
    <source>
        <strain evidence="3">DSM 18829</strain>
    </source>
</reference>